<protein>
    <submittedName>
        <fullName evidence="2">Uncharacterized protein</fullName>
    </submittedName>
</protein>
<evidence type="ECO:0000313" key="3">
    <source>
        <dbReference type="Proteomes" id="UP001058553"/>
    </source>
</evidence>
<sequence length="97" mass="11013">MSSLRINDANGVEKHTTHLQNRANDFFNELTCPANCSPIASAKEELFYFTDAAHILCHNKDTFDSESISEQKEIPHDGSQEHSYSQSATLKLEDRRE</sequence>
<organism evidence="2 3">
    <name type="scientific">Erwinia pyrifoliae</name>
    <dbReference type="NCBI Taxonomy" id="79967"/>
    <lineage>
        <taxon>Bacteria</taxon>
        <taxon>Pseudomonadati</taxon>
        <taxon>Pseudomonadota</taxon>
        <taxon>Gammaproteobacteria</taxon>
        <taxon>Enterobacterales</taxon>
        <taxon>Erwiniaceae</taxon>
        <taxon>Erwinia</taxon>
    </lineage>
</organism>
<feature type="region of interest" description="Disordered" evidence="1">
    <location>
        <begin position="66"/>
        <end position="97"/>
    </location>
</feature>
<dbReference type="Proteomes" id="UP001058553">
    <property type="component" value="Chromosome"/>
</dbReference>
<dbReference type="RefSeq" id="WP_012669334.1">
    <property type="nucleotide sequence ID" value="NZ_CP023567.1"/>
</dbReference>
<dbReference type="EMBL" id="CP103445">
    <property type="protein sequence ID" value="UWS33141.1"/>
    <property type="molecule type" value="Genomic_DNA"/>
</dbReference>
<accession>A0ABY5X713</accession>
<name>A0ABY5X713_ERWPY</name>
<keyword evidence="3" id="KW-1185">Reference proteome</keyword>
<reference evidence="2" key="1">
    <citation type="submission" date="2022-07" db="EMBL/GenBank/DDBJ databases">
        <title>Genetic diversity of Erwinia pyrifoliae.</title>
        <authorList>
            <person name="Park D.S."/>
            <person name="Ham H."/>
        </authorList>
    </citation>
    <scope>NUCLEOTIDE SEQUENCE</scope>
    <source>
        <strain evidence="2">CP201486</strain>
    </source>
</reference>
<feature type="compositionally biased region" description="Basic and acidic residues" evidence="1">
    <location>
        <begin position="66"/>
        <end position="80"/>
    </location>
</feature>
<dbReference type="GeneID" id="92235741"/>
<evidence type="ECO:0000256" key="1">
    <source>
        <dbReference type="SAM" id="MobiDB-lite"/>
    </source>
</evidence>
<gene>
    <name evidence="2" type="ORF">NYP84_16335</name>
</gene>
<proteinExistence type="predicted"/>
<evidence type="ECO:0000313" key="2">
    <source>
        <dbReference type="EMBL" id="UWS33141.1"/>
    </source>
</evidence>